<accession>A0A318EG09</accession>
<dbReference type="RefSeq" id="WP_110264648.1">
    <property type="nucleotide sequence ID" value="NZ_CAWNXA010000003.1"/>
</dbReference>
<dbReference type="Gene3D" id="3.40.250.10">
    <property type="entry name" value="Rhodanese-like domain"/>
    <property type="match status" value="2"/>
</dbReference>
<evidence type="ECO:0000313" key="4">
    <source>
        <dbReference type="EMBL" id="PXV69735.1"/>
    </source>
</evidence>
<keyword evidence="4" id="KW-0670">Pyruvate</keyword>
<dbReference type="CDD" id="cd01448">
    <property type="entry name" value="TST_Repeat_1"/>
    <property type="match status" value="1"/>
</dbReference>
<evidence type="ECO:0000259" key="3">
    <source>
        <dbReference type="PROSITE" id="PS50206"/>
    </source>
</evidence>
<dbReference type="SMART" id="SM00450">
    <property type="entry name" value="RHOD"/>
    <property type="match status" value="2"/>
</dbReference>
<evidence type="ECO:0000256" key="1">
    <source>
        <dbReference type="ARBA" id="ARBA00022679"/>
    </source>
</evidence>
<feature type="domain" description="Rhodanese" evidence="3">
    <location>
        <begin position="170"/>
        <end position="282"/>
    </location>
</feature>
<proteinExistence type="predicted"/>
<gene>
    <name evidence="4" type="ORF">C8D93_103311</name>
</gene>
<keyword evidence="5" id="KW-1185">Reference proteome</keyword>
<keyword evidence="2" id="KW-0677">Repeat</keyword>
<dbReference type="PANTHER" id="PTHR11364:SF27">
    <property type="entry name" value="SULFURTRANSFERASE"/>
    <property type="match status" value="1"/>
</dbReference>
<evidence type="ECO:0000313" key="5">
    <source>
        <dbReference type="Proteomes" id="UP000248330"/>
    </source>
</evidence>
<sequence>MPTEPVPPLIDAVTLRQRLAAATDLVLLDARPDASAYAQGHLPGAHHADLETRLSAAHRPGADPRCGGRHPLPALADWCTQLGRWGIGPDTTVVIYDAQCGANAAARAWWMLRAVGHRAVQVLDGGWPAALAAGFVPVPHAAVARPRQPYPADDWRAPTIDIDQVAQRAGDPAWCVLDVRAPERYAGRTEPIDPVAGHIPGATNLPFASNLDGDRFVDPAVLRTRYRQLLDGRPADRLVVHCGSGVTACHTLLALEHAGLPGAALYVGSWSEWCRSGRPQGRSP</sequence>
<dbReference type="SUPFAM" id="SSF52821">
    <property type="entry name" value="Rhodanese/Cell cycle control phosphatase"/>
    <property type="match status" value="2"/>
</dbReference>
<organism evidence="4 5">
    <name type="scientific">Sinimarinibacterium flocculans</name>
    <dbReference type="NCBI Taxonomy" id="985250"/>
    <lineage>
        <taxon>Bacteria</taxon>
        <taxon>Pseudomonadati</taxon>
        <taxon>Pseudomonadota</taxon>
        <taxon>Gammaproteobacteria</taxon>
        <taxon>Nevskiales</taxon>
        <taxon>Nevskiaceae</taxon>
        <taxon>Sinimarinibacterium</taxon>
    </lineage>
</organism>
<dbReference type="InterPro" id="IPR001763">
    <property type="entry name" value="Rhodanese-like_dom"/>
</dbReference>
<comment type="caution">
    <text evidence="4">The sequence shown here is derived from an EMBL/GenBank/DDBJ whole genome shotgun (WGS) entry which is preliminary data.</text>
</comment>
<dbReference type="InterPro" id="IPR045078">
    <property type="entry name" value="TST/MPST-like"/>
</dbReference>
<feature type="domain" description="Rhodanese" evidence="3">
    <location>
        <begin position="21"/>
        <end position="139"/>
    </location>
</feature>
<dbReference type="Proteomes" id="UP000248330">
    <property type="component" value="Unassembled WGS sequence"/>
</dbReference>
<dbReference type="AlphaFoldDB" id="A0A318EG09"/>
<evidence type="ECO:0000256" key="2">
    <source>
        <dbReference type="ARBA" id="ARBA00022737"/>
    </source>
</evidence>
<dbReference type="GO" id="GO:0004792">
    <property type="term" value="F:thiosulfate-cyanide sulfurtransferase activity"/>
    <property type="evidence" value="ECO:0007669"/>
    <property type="project" value="TreeGrafter"/>
</dbReference>
<dbReference type="CDD" id="cd01449">
    <property type="entry name" value="TST_Repeat_2"/>
    <property type="match status" value="1"/>
</dbReference>
<dbReference type="PROSITE" id="PS50206">
    <property type="entry name" value="RHODANESE_3"/>
    <property type="match status" value="2"/>
</dbReference>
<dbReference type="Pfam" id="PF00581">
    <property type="entry name" value="Rhodanese"/>
    <property type="match status" value="2"/>
</dbReference>
<dbReference type="OrthoDB" id="9781034at2"/>
<dbReference type="InterPro" id="IPR036873">
    <property type="entry name" value="Rhodanese-like_dom_sf"/>
</dbReference>
<dbReference type="PANTHER" id="PTHR11364">
    <property type="entry name" value="THIOSULFATE SULFERTANSFERASE"/>
    <property type="match status" value="1"/>
</dbReference>
<name>A0A318EG09_9GAMM</name>
<reference evidence="4 5" key="1">
    <citation type="submission" date="2018-04" db="EMBL/GenBank/DDBJ databases">
        <title>Genomic Encyclopedia of Type Strains, Phase IV (KMG-IV): sequencing the most valuable type-strain genomes for metagenomic binning, comparative biology and taxonomic classification.</title>
        <authorList>
            <person name="Goeker M."/>
        </authorList>
    </citation>
    <scope>NUCLEOTIDE SEQUENCE [LARGE SCALE GENOMIC DNA]</scope>
    <source>
        <strain evidence="4 5">DSM 104150</strain>
    </source>
</reference>
<protein>
    <submittedName>
        <fullName evidence="4">Thiosulfate/3-mercaptopyruvate sulfurtransferase</fullName>
    </submittedName>
</protein>
<dbReference type="EMBL" id="QICN01000003">
    <property type="protein sequence ID" value="PXV69735.1"/>
    <property type="molecule type" value="Genomic_DNA"/>
</dbReference>
<keyword evidence="1 4" id="KW-0808">Transferase</keyword>